<dbReference type="Gene3D" id="3.90.260.10">
    <property type="entry name" value="Transglutaminase-like"/>
    <property type="match status" value="1"/>
</dbReference>
<feature type="domain" description="Rad4/PNGase transglutaminase-like fold" evidence="2">
    <location>
        <begin position="255"/>
        <end position="379"/>
    </location>
</feature>
<feature type="compositionally biased region" description="Polar residues" evidence="1">
    <location>
        <begin position="245"/>
        <end position="254"/>
    </location>
</feature>
<dbReference type="GeneID" id="25911686"/>
<dbReference type="InterPro" id="IPR036985">
    <property type="entry name" value="Transglutaminase-like_sf"/>
</dbReference>
<dbReference type="AlphaFoldDB" id="A0A0L0FHS5"/>
<dbReference type="GO" id="GO:0006289">
    <property type="term" value="P:nucleotide-excision repair"/>
    <property type="evidence" value="ECO:0007669"/>
    <property type="project" value="InterPro"/>
</dbReference>
<dbReference type="GO" id="GO:0003684">
    <property type="term" value="F:damaged DNA binding"/>
    <property type="evidence" value="ECO:0007669"/>
    <property type="project" value="InterPro"/>
</dbReference>
<dbReference type="GO" id="GO:0000111">
    <property type="term" value="C:nucleotide-excision repair factor 2 complex"/>
    <property type="evidence" value="ECO:0007669"/>
    <property type="project" value="TreeGrafter"/>
</dbReference>
<dbReference type="PANTHER" id="PTHR12135">
    <property type="entry name" value="DNA REPAIR PROTEIN XP-C / RAD4"/>
    <property type="match status" value="1"/>
</dbReference>
<name>A0A0L0FHS5_9EUKA</name>
<feature type="compositionally biased region" description="Low complexity" evidence="1">
    <location>
        <begin position="256"/>
        <end position="269"/>
    </location>
</feature>
<evidence type="ECO:0000313" key="4">
    <source>
        <dbReference type="Proteomes" id="UP000054560"/>
    </source>
</evidence>
<keyword evidence="4" id="KW-1185">Reference proteome</keyword>
<evidence type="ECO:0000313" key="3">
    <source>
        <dbReference type="EMBL" id="KNC76310.1"/>
    </source>
</evidence>
<evidence type="ECO:0000259" key="2">
    <source>
        <dbReference type="Pfam" id="PF03835"/>
    </source>
</evidence>
<feature type="compositionally biased region" description="Basic and acidic residues" evidence="1">
    <location>
        <begin position="192"/>
        <end position="214"/>
    </location>
</feature>
<organism evidence="3 4">
    <name type="scientific">Sphaeroforma arctica JP610</name>
    <dbReference type="NCBI Taxonomy" id="667725"/>
    <lineage>
        <taxon>Eukaryota</taxon>
        <taxon>Ichthyosporea</taxon>
        <taxon>Ichthyophonida</taxon>
        <taxon>Sphaeroforma</taxon>
    </lineage>
</organism>
<dbReference type="GO" id="GO:0071942">
    <property type="term" value="C:XPC complex"/>
    <property type="evidence" value="ECO:0007669"/>
    <property type="project" value="TreeGrafter"/>
</dbReference>
<dbReference type="InterPro" id="IPR038765">
    <property type="entry name" value="Papain-like_cys_pep_sf"/>
</dbReference>
<feature type="compositionally biased region" description="Low complexity" evidence="1">
    <location>
        <begin position="85"/>
        <end position="107"/>
    </location>
</feature>
<feature type="region of interest" description="Disordered" evidence="1">
    <location>
        <begin position="56"/>
        <end position="141"/>
    </location>
</feature>
<dbReference type="GO" id="GO:0006298">
    <property type="term" value="P:mismatch repair"/>
    <property type="evidence" value="ECO:0007669"/>
    <property type="project" value="TreeGrafter"/>
</dbReference>
<dbReference type="Proteomes" id="UP000054560">
    <property type="component" value="Unassembled WGS sequence"/>
</dbReference>
<feature type="compositionally biased region" description="Low complexity" evidence="1">
    <location>
        <begin position="170"/>
        <end position="191"/>
    </location>
</feature>
<dbReference type="PANTHER" id="PTHR12135:SF0">
    <property type="entry name" value="DNA REPAIR PROTEIN COMPLEMENTING XP-C CELLS"/>
    <property type="match status" value="1"/>
</dbReference>
<dbReference type="InterPro" id="IPR004583">
    <property type="entry name" value="DNA_repair_Rad4"/>
</dbReference>
<reference evidence="3 4" key="1">
    <citation type="submission" date="2011-02" db="EMBL/GenBank/DDBJ databases">
        <title>The Genome Sequence of Sphaeroforma arctica JP610.</title>
        <authorList>
            <consortium name="The Broad Institute Genome Sequencing Platform"/>
            <person name="Russ C."/>
            <person name="Cuomo C."/>
            <person name="Young S.K."/>
            <person name="Zeng Q."/>
            <person name="Gargeya S."/>
            <person name="Alvarado L."/>
            <person name="Berlin A."/>
            <person name="Chapman S.B."/>
            <person name="Chen Z."/>
            <person name="Freedman E."/>
            <person name="Gellesch M."/>
            <person name="Goldberg J."/>
            <person name="Griggs A."/>
            <person name="Gujja S."/>
            <person name="Heilman E."/>
            <person name="Heiman D."/>
            <person name="Howarth C."/>
            <person name="Mehta T."/>
            <person name="Neiman D."/>
            <person name="Pearson M."/>
            <person name="Roberts A."/>
            <person name="Saif S."/>
            <person name="Shea T."/>
            <person name="Shenoy N."/>
            <person name="Sisk P."/>
            <person name="Stolte C."/>
            <person name="Sykes S."/>
            <person name="White J."/>
            <person name="Yandava C."/>
            <person name="Burger G."/>
            <person name="Gray M.W."/>
            <person name="Holland P.W.H."/>
            <person name="King N."/>
            <person name="Lang F.B.F."/>
            <person name="Roger A.J."/>
            <person name="Ruiz-Trillo I."/>
            <person name="Haas B."/>
            <person name="Nusbaum C."/>
            <person name="Birren B."/>
        </authorList>
    </citation>
    <scope>NUCLEOTIDE SEQUENCE [LARGE SCALE GENOMIC DNA]</scope>
    <source>
        <strain evidence="3 4">JP610</strain>
    </source>
</reference>
<dbReference type="SUPFAM" id="SSF54001">
    <property type="entry name" value="Cysteine proteinases"/>
    <property type="match status" value="1"/>
</dbReference>
<dbReference type="Pfam" id="PF03835">
    <property type="entry name" value="Rad4"/>
    <property type="match status" value="1"/>
</dbReference>
<dbReference type="GO" id="GO:0005737">
    <property type="term" value="C:cytoplasm"/>
    <property type="evidence" value="ECO:0007669"/>
    <property type="project" value="TreeGrafter"/>
</dbReference>
<proteinExistence type="predicted"/>
<gene>
    <name evidence="3" type="ORF">SARC_11182</name>
</gene>
<dbReference type="GO" id="GO:0003697">
    <property type="term" value="F:single-stranded DNA binding"/>
    <property type="evidence" value="ECO:0007669"/>
    <property type="project" value="TreeGrafter"/>
</dbReference>
<evidence type="ECO:0000256" key="1">
    <source>
        <dbReference type="SAM" id="MobiDB-lite"/>
    </source>
</evidence>
<accession>A0A0L0FHS5</accession>
<dbReference type="EMBL" id="KQ243158">
    <property type="protein sequence ID" value="KNC76310.1"/>
    <property type="molecule type" value="Genomic_DNA"/>
</dbReference>
<protein>
    <recommendedName>
        <fullName evidence="2">Rad4/PNGase transglutaminase-like fold domain-containing protein</fullName>
    </recommendedName>
</protein>
<dbReference type="InterPro" id="IPR018325">
    <property type="entry name" value="Rad4/PNGase_transGLS-fold"/>
</dbReference>
<feature type="region of interest" description="Disordered" evidence="1">
    <location>
        <begin position="167"/>
        <end position="274"/>
    </location>
</feature>
<dbReference type="OrthoDB" id="300780at2759"/>
<sequence>MAISAQSLDRDQWVSVFVVICRLAGLKTRLVQSFTHLTPVKVPKSVNQAIDRAFSGDVEGQAETSSGKRRRMHTQEIQDSHADTYTHTQADTNTHTDTQTQTNTQTQSGRERGMHGTVDDAHGTTTPPDGQAQANGSGKQRMVVSLADTTRLNARTQLRLKGKWNKDLLGNEGEGSSSCSNAQTDTNTDTYTHTHIDTTDAAHADRDRHTRTRTETNAMTIGTDINSDSARAGDIDRTSGIDSRWVSTRSSMRTGRSAQRSSAQASRSATKSDTDLPSIDTWVEVYVRNSNARNKRLWTTVNPIVLNIEPIPTSRLHQPVVYVLGVDESGEVKDVTERYAEKWLTETQRLRLPESLWSGYVLGPYLPKNARADQEENAVMALGHQKKGWPTIAGFRSHPLYALERHCNKRHVYVMYLLMTPKYGGVVILSENAGVLNDAWIQQRMEKERLAESKREQTVLNKWRRMSRFLLIRDRLRKGQVVRDAAQEKFTAKFAVSLSDSDSN</sequence>
<feature type="compositionally biased region" description="Polar residues" evidence="1">
    <location>
        <begin position="123"/>
        <end position="138"/>
    </location>
</feature>
<dbReference type="STRING" id="667725.A0A0L0FHS5"/>
<dbReference type="eggNOG" id="KOG2179">
    <property type="taxonomic scope" value="Eukaryota"/>
</dbReference>
<feature type="compositionally biased region" description="Basic and acidic residues" evidence="1">
    <location>
        <begin position="73"/>
        <end position="84"/>
    </location>
</feature>
<feature type="compositionally biased region" description="Polar residues" evidence="1">
    <location>
        <begin position="217"/>
        <end position="229"/>
    </location>
</feature>
<dbReference type="RefSeq" id="XP_014150212.1">
    <property type="nucleotide sequence ID" value="XM_014294737.1"/>
</dbReference>
<feature type="compositionally biased region" description="Basic and acidic residues" evidence="1">
    <location>
        <begin position="109"/>
        <end position="122"/>
    </location>
</feature>